<sequence>MASIKVTALWVGDGKSSISFVSPVLNDKKLNYDSAAFGFGFVENFETWGVERYPFVMEEFGDGLALLDWGSTIQKNTATIDILDIPLNVDGVITYNETDEDGMQRGPYVYRISTIETF</sequence>
<organism evidence="1 2">
    <name type="scientific">Enterobacter huaxiensis</name>
    <dbReference type="NCBI Taxonomy" id="2494702"/>
    <lineage>
        <taxon>Bacteria</taxon>
        <taxon>Pseudomonadati</taxon>
        <taxon>Pseudomonadota</taxon>
        <taxon>Gammaproteobacteria</taxon>
        <taxon>Enterobacterales</taxon>
        <taxon>Enterobacteriaceae</taxon>
        <taxon>Enterobacter</taxon>
    </lineage>
</organism>
<reference evidence="1 2" key="1">
    <citation type="submission" date="2018-12" db="EMBL/GenBank/DDBJ databases">
        <title>The Genome Submission of two Enterobacter spp. strains.</title>
        <authorList>
            <person name="Wu W."/>
            <person name="Wei L."/>
            <person name="Feng Y."/>
            <person name="Zong Z."/>
        </authorList>
    </citation>
    <scope>NUCLEOTIDE SEQUENCE [LARGE SCALE GENOMIC DNA]</scope>
    <source>
        <strain evidence="1 2">WCHEHu045002</strain>
    </source>
</reference>
<protein>
    <submittedName>
        <fullName evidence="1">Uncharacterized protein</fullName>
    </submittedName>
</protein>
<evidence type="ECO:0000313" key="1">
    <source>
        <dbReference type="EMBL" id="RSK70801.1"/>
    </source>
</evidence>
<gene>
    <name evidence="1" type="ORF">EJE24_03260</name>
</gene>
<dbReference type="OrthoDB" id="9829625at2"/>
<evidence type="ECO:0000313" key="2">
    <source>
        <dbReference type="Proteomes" id="UP000276389"/>
    </source>
</evidence>
<comment type="caution">
    <text evidence="1">The sequence shown here is derived from an EMBL/GenBank/DDBJ whole genome shotgun (WGS) entry which is preliminary data.</text>
</comment>
<dbReference type="Proteomes" id="UP000276389">
    <property type="component" value="Unassembled WGS sequence"/>
</dbReference>
<dbReference type="AlphaFoldDB" id="A0A3R9NMJ0"/>
<accession>A0A3R9NMJ0</accession>
<dbReference type="RefSeq" id="WP_119937809.1">
    <property type="nucleotide sequence ID" value="NZ_CAMLPR010000101.1"/>
</dbReference>
<proteinExistence type="predicted"/>
<name>A0A3R9NMJ0_9ENTR</name>
<dbReference type="EMBL" id="RWHU01000001">
    <property type="protein sequence ID" value="RSK70801.1"/>
    <property type="molecule type" value="Genomic_DNA"/>
</dbReference>